<dbReference type="RefSeq" id="WP_058623362.1">
    <property type="nucleotide sequence ID" value="NZ_LDRT01000041.1"/>
</dbReference>
<feature type="binding site" evidence="1">
    <location>
        <begin position="134"/>
        <end position="135"/>
    </location>
    <ligand>
        <name>ATP</name>
        <dbReference type="ChEBI" id="CHEBI:30616"/>
    </ligand>
</feature>
<accession>A0A147EYJ2</accession>
<dbReference type="PANTHER" id="PTHR30270:SF0">
    <property type="entry name" value="THIAMINE-MONOPHOSPHATE KINASE"/>
    <property type="match status" value="1"/>
</dbReference>
<evidence type="ECO:0000259" key="2">
    <source>
        <dbReference type="Pfam" id="PF00586"/>
    </source>
</evidence>
<evidence type="ECO:0000259" key="3">
    <source>
        <dbReference type="Pfam" id="PF02769"/>
    </source>
</evidence>
<comment type="similarity">
    <text evidence="1">Belongs to the thiamine-monophosphate kinase family.</text>
</comment>
<reference evidence="4 5" key="1">
    <citation type="journal article" date="2016" name="Front. Microbiol.">
        <title>Genomic Resource of Rice Seed Associated Bacteria.</title>
        <authorList>
            <person name="Midha S."/>
            <person name="Bansal K."/>
            <person name="Sharma S."/>
            <person name="Kumar N."/>
            <person name="Patil P.P."/>
            <person name="Chaudhry V."/>
            <person name="Patil P.B."/>
        </authorList>
    </citation>
    <scope>NUCLEOTIDE SEQUENCE [LARGE SCALE GENOMIC DNA]</scope>
    <source>
        <strain evidence="4 5">NS220</strain>
    </source>
</reference>
<feature type="binding site" evidence="1">
    <location>
        <position position="280"/>
    </location>
    <ligand>
        <name>substrate</name>
    </ligand>
</feature>
<keyword evidence="1" id="KW-0067">ATP-binding</keyword>
<feature type="binding site" evidence="1">
    <location>
        <position position="323"/>
    </location>
    <ligand>
        <name>substrate</name>
    </ligand>
</feature>
<evidence type="ECO:0000313" key="5">
    <source>
        <dbReference type="Proteomes" id="UP000075025"/>
    </source>
</evidence>
<feature type="binding site" evidence="1">
    <location>
        <position position="85"/>
    </location>
    <ligand>
        <name>Mg(2+)</name>
        <dbReference type="ChEBI" id="CHEBI:18420"/>
        <label>3</label>
    </ligand>
</feature>
<dbReference type="InterPro" id="IPR016188">
    <property type="entry name" value="PurM-like_N"/>
</dbReference>
<gene>
    <name evidence="1" type="primary">thiL</name>
    <name evidence="4" type="ORF">NS220_06995</name>
</gene>
<feature type="binding site" evidence="1">
    <location>
        <position position="56"/>
    </location>
    <ligand>
        <name>Mg(2+)</name>
        <dbReference type="ChEBI" id="CHEBI:18420"/>
        <label>2</label>
    </ligand>
</feature>
<feature type="binding site" evidence="1">
    <location>
        <position position="56"/>
    </location>
    <ligand>
        <name>Mg(2+)</name>
        <dbReference type="ChEBI" id="CHEBI:18420"/>
        <label>1</label>
    </ligand>
</feature>
<evidence type="ECO:0000256" key="1">
    <source>
        <dbReference type="HAMAP-Rule" id="MF_02128"/>
    </source>
</evidence>
<dbReference type="PATRIC" id="fig|2033.6.peg.2394"/>
<dbReference type="Gene3D" id="3.90.650.10">
    <property type="entry name" value="PurM-like C-terminal domain"/>
    <property type="match status" value="1"/>
</dbReference>
<dbReference type="NCBIfam" id="TIGR01379">
    <property type="entry name" value="thiL"/>
    <property type="match status" value="1"/>
</dbReference>
<feature type="domain" description="PurM-like N-terminal" evidence="2">
    <location>
        <begin position="38"/>
        <end position="151"/>
    </location>
</feature>
<dbReference type="InterPro" id="IPR036921">
    <property type="entry name" value="PurM-like_N_sf"/>
</dbReference>
<dbReference type="Pfam" id="PF00586">
    <property type="entry name" value="AIRS"/>
    <property type="match status" value="1"/>
</dbReference>
<keyword evidence="1" id="KW-0808">Transferase</keyword>
<dbReference type="GO" id="GO:0000287">
    <property type="term" value="F:magnesium ion binding"/>
    <property type="evidence" value="ECO:0007669"/>
    <property type="project" value="UniProtKB-UniRule"/>
</dbReference>
<dbReference type="SUPFAM" id="SSF56042">
    <property type="entry name" value="PurM C-terminal domain-like"/>
    <property type="match status" value="1"/>
</dbReference>
<feature type="domain" description="PurM-like C-terminal" evidence="3">
    <location>
        <begin position="165"/>
        <end position="266"/>
    </location>
</feature>
<dbReference type="PANTHER" id="PTHR30270">
    <property type="entry name" value="THIAMINE-MONOPHOSPHATE KINASE"/>
    <property type="match status" value="1"/>
</dbReference>
<comment type="caution">
    <text evidence="4">The sequence shown here is derived from an EMBL/GenBank/DDBJ whole genome shotgun (WGS) entry which is preliminary data.</text>
</comment>
<feature type="binding site" evidence="1">
    <location>
        <position position="54"/>
    </location>
    <ligand>
        <name>Mg(2+)</name>
        <dbReference type="ChEBI" id="CHEBI:18420"/>
        <label>4</label>
    </ligand>
</feature>
<feature type="binding site" evidence="1">
    <location>
        <position position="243"/>
    </location>
    <ligand>
        <name>ATP</name>
        <dbReference type="ChEBI" id="CHEBI:30616"/>
    </ligand>
</feature>
<dbReference type="EC" id="2.7.4.16" evidence="1"/>
<dbReference type="GO" id="GO:0005524">
    <property type="term" value="F:ATP binding"/>
    <property type="evidence" value="ECO:0007669"/>
    <property type="project" value="UniProtKB-UniRule"/>
</dbReference>
<dbReference type="GO" id="GO:0009228">
    <property type="term" value="P:thiamine biosynthetic process"/>
    <property type="evidence" value="ECO:0007669"/>
    <property type="project" value="UniProtKB-KW"/>
</dbReference>
<dbReference type="PIRSF" id="PIRSF005303">
    <property type="entry name" value="Thiam_monoph_kin"/>
    <property type="match status" value="1"/>
</dbReference>
<feature type="binding site" evidence="1">
    <location>
        <position position="40"/>
    </location>
    <ligand>
        <name>Mg(2+)</name>
        <dbReference type="ChEBI" id="CHEBI:18420"/>
        <label>4</label>
    </ligand>
</feature>
<dbReference type="Gene3D" id="3.30.1330.10">
    <property type="entry name" value="PurM-like, N-terminal domain"/>
    <property type="match status" value="1"/>
</dbReference>
<name>A0A147EYJ2_MICTE</name>
<dbReference type="UniPathway" id="UPA00060">
    <property type="reaction ID" value="UER00142"/>
</dbReference>
<feature type="binding site" evidence="1">
    <location>
        <position position="40"/>
    </location>
    <ligand>
        <name>Mg(2+)</name>
        <dbReference type="ChEBI" id="CHEBI:18420"/>
        <label>3</label>
    </ligand>
</feature>
<feature type="binding site" evidence="1">
    <location>
        <position position="85"/>
    </location>
    <ligand>
        <name>Mg(2+)</name>
        <dbReference type="ChEBI" id="CHEBI:18420"/>
        <label>2</label>
    </ligand>
</feature>
<feature type="binding site" evidence="1">
    <location>
        <position position="63"/>
    </location>
    <ligand>
        <name>substrate</name>
    </ligand>
</feature>
<keyword evidence="1" id="KW-0547">Nucleotide-binding</keyword>
<feature type="binding site" evidence="1">
    <location>
        <position position="244"/>
    </location>
    <ligand>
        <name>Mg(2+)</name>
        <dbReference type="ChEBI" id="CHEBI:18420"/>
        <label>5</label>
    </ligand>
</feature>
<sequence>MTDAETSREITVGELSEGQILRGILDRLPPSAAPVGPGDDAAVLAFPDGRVVATTDTLVHGPDFRLAWSSAHDLGFKAAAVNMADVAAMGARPIALLVALAMPDATPVSFVRGFADGLAAACAELAPDCAVEGGDLTVSDTLTIAVTALGSLDSRDPVRRSGARVGDGVYVIGELGPAARGIDLLFRRFTDADGTPIAVTTEARATLGNADAHALSRQLAPRPPIADALRAADAGATAMMDISDGLALDATRMADASGVTISLDSASLGDDPAGALAGGEDHGFLVTFPVDATPLGRRIGTVQARGDESIIVDGRAWTGRVGWDPYRDWDAGRG</sequence>
<dbReference type="AlphaFoldDB" id="A0A147EYJ2"/>
<feature type="binding site" evidence="1">
    <location>
        <position position="241"/>
    </location>
    <ligand>
        <name>Mg(2+)</name>
        <dbReference type="ChEBI" id="CHEBI:18420"/>
        <label>3</label>
    </ligand>
</feature>
<keyword evidence="1" id="KW-0479">Metal-binding</keyword>
<comment type="catalytic activity">
    <reaction evidence="1">
        <text>thiamine phosphate + ATP = thiamine diphosphate + ADP</text>
        <dbReference type="Rhea" id="RHEA:15913"/>
        <dbReference type="ChEBI" id="CHEBI:30616"/>
        <dbReference type="ChEBI" id="CHEBI:37575"/>
        <dbReference type="ChEBI" id="CHEBI:58937"/>
        <dbReference type="ChEBI" id="CHEBI:456216"/>
        <dbReference type="EC" id="2.7.4.16"/>
    </reaction>
</comment>
<protein>
    <recommendedName>
        <fullName evidence="1">Thiamine-monophosphate kinase</fullName>
        <shortName evidence="1">TMP kinase</shortName>
        <shortName evidence="1">Thiamine-phosphate kinase</shortName>
        <ecNumber evidence="1">2.7.4.16</ecNumber>
    </recommendedName>
</protein>
<dbReference type="GO" id="GO:0009229">
    <property type="term" value="P:thiamine diphosphate biosynthetic process"/>
    <property type="evidence" value="ECO:0007669"/>
    <property type="project" value="UniProtKB-UniRule"/>
</dbReference>
<feature type="binding site" evidence="1">
    <location>
        <position position="160"/>
    </location>
    <ligand>
        <name>ATP</name>
        <dbReference type="ChEBI" id="CHEBI:30616"/>
    </ligand>
</feature>
<feature type="binding site" evidence="1">
    <location>
        <position position="85"/>
    </location>
    <ligand>
        <name>Mg(2+)</name>
        <dbReference type="ChEBI" id="CHEBI:18420"/>
        <label>4</label>
    </ligand>
</feature>
<dbReference type="GO" id="GO:0009030">
    <property type="term" value="F:thiamine-phosphate kinase activity"/>
    <property type="evidence" value="ECO:0007669"/>
    <property type="project" value="UniProtKB-UniRule"/>
</dbReference>
<dbReference type="OrthoDB" id="9802811at2"/>
<organism evidence="4 5">
    <name type="scientific">Microbacterium testaceum</name>
    <name type="common">Aureobacterium testaceum</name>
    <name type="synonym">Brevibacterium testaceum</name>
    <dbReference type="NCBI Taxonomy" id="2033"/>
    <lineage>
        <taxon>Bacteria</taxon>
        <taxon>Bacillati</taxon>
        <taxon>Actinomycetota</taxon>
        <taxon>Actinomycetes</taxon>
        <taxon>Micrococcales</taxon>
        <taxon>Microbacteriaceae</taxon>
        <taxon>Microbacterium</taxon>
    </lineage>
</organism>
<feature type="binding site" evidence="1">
    <location>
        <position position="135"/>
    </location>
    <ligand>
        <name>Mg(2+)</name>
        <dbReference type="ChEBI" id="CHEBI:18420"/>
        <label>1</label>
    </ligand>
</feature>
<dbReference type="EMBL" id="LDRT01000041">
    <property type="protein sequence ID" value="KTR95078.1"/>
    <property type="molecule type" value="Genomic_DNA"/>
</dbReference>
<dbReference type="SUPFAM" id="SSF55326">
    <property type="entry name" value="PurM N-terminal domain-like"/>
    <property type="match status" value="1"/>
</dbReference>
<keyword evidence="1" id="KW-0460">Magnesium</keyword>
<dbReference type="Pfam" id="PF02769">
    <property type="entry name" value="AIRS_C"/>
    <property type="match status" value="1"/>
</dbReference>
<keyword evidence="1 4" id="KW-0418">Kinase</keyword>
<proteinExistence type="inferred from homology"/>
<dbReference type="InterPro" id="IPR036676">
    <property type="entry name" value="PurM-like_C_sf"/>
</dbReference>
<evidence type="ECO:0000313" key="4">
    <source>
        <dbReference type="EMBL" id="KTR95078.1"/>
    </source>
</evidence>
<dbReference type="InterPro" id="IPR010918">
    <property type="entry name" value="PurM-like_C_dom"/>
</dbReference>
<dbReference type="CDD" id="cd02194">
    <property type="entry name" value="ThiL"/>
    <property type="match status" value="1"/>
</dbReference>
<comment type="pathway">
    <text evidence="1">Cofactor biosynthesis; thiamine diphosphate biosynthesis; thiamine diphosphate from thiamine phosphate: step 1/1.</text>
</comment>
<dbReference type="InterPro" id="IPR006283">
    <property type="entry name" value="ThiL-like"/>
</dbReference>
<comment type="function">
    <text evidence="1">Catalyzes the ATP-dependent phosphorylation of thiamine-monophosphate (TMP) to form thiamine-pyrophosphate (TPP), the active form of vitamin B1.</text>
</comment>
<comment type="caution">
    <text evidence="1">Lacks conserved residue(s) required for the propagation of feature annotation.</text>
</comment>
<comment type="miscellaneous">
    <text evidence="1">Reaction mechanism of ThiL seems to utilize a direct, inline transfer of the gamma-phosphate of ATP to TMP rather than a phosphorylated enzyme intermediate.</text>
</comment>
<feature type="binding site" evidence="1">
    <location>
        <position position="55"/>
    </location>
    <ligand>
        <name>Mg(2+)</name>
        <dbReference type="ChEBI" id="CHEBI:18420"/>
        <label>1</label>
    </ligand>
</feature>
<keyword evidence="1" id="KW-0784">Thiamine biosynthesis</keyword>
<dbReference type="Proteomes" id="UP000075025">
    <property type="component" value="Unassembled WGS sequence"/>
</dbReference>
<dbReference type="HAMAP" id="MF_02128">
    <property type="entry name" value="TMP_kinase"/>
    <property type="match status" value="1"/>
</dbReference>